<protein>
    <submittedName>
        <fullName evidence="1">Cytochrome P450</fullName>
    </submittedName>
</protein>
<dbReference type="GO" id="GO:0016705">
    <property type="term" value="F:oxidoreductase activity, acting on paired donors, with incorporation or reduction of molecular oxygen"/>
    <property type="evidence" value="ECO:0007669"/>
    <property type="project" value="InterPro"/>
</dbReference>
<dbReference type="SUPFAM" id="SSF48264">
    <property type="entry name" value="Cytochrome P450"/>
    <property type="match status" value="1"/>
</dbReference>
<dbReference type="GeneID" id="71929989"/>
<geneLocation type="plasmid" evidence="1 2">
    <name>unnamed3</name>
</geneLocation>
<evidence type="ECO:0000313" key="2">
    <source>
        <dbReference type="Proteomes" id="UP000831768"/>
    </source>
</evidence>
<sequence>MTPHPAVVPTRSDRGGRGYHDWMIERTLDEWSDERRIDVHEVMTFLIAEHETTTVILTYALYLLSPTPASNSASARS</sequence>
<proteinExistence type="predicted"/>
<name>A0A8U0A6Z3_9EURY</name>
<accession>A0A8U0A6Z3</accession>
<organism evidence="1 2">
    <name type="scientific">Halocatena salina</name>
    <dbReference type="NCBI Taxonomy" id="2934340"/>
    <lineage>
        <taxon>Archaea</taxon>
        <taxon>Methanobacteriati</taxon>
        <taxon>Methanobacteriota</taxon>
        <taxon>Stenosarchaea group</taxon>
        <taxon>Halobacteria</taxon>
        <taxon>Halobacteriales</taxon>
        <taxon>Natronomonadaceae</taxon>
        <taxon>Halocatena</taxon>
    </lineage>
</organism>
<dbReference type="InterPro" id="IPR036396">
    <property type="entry name" value="Cyt_P450_sf"/>
</dbReference>
<evidence type="ECO:0000313" key="1">
    <source>
        <dbReference type="EMBL" id="UPM44961.1"/>
    </source>
</evidence>
<keyword evidence="2" id="KW-1185">Reference proteome</keyword>
<dbReference type="GO" id="GO:0020037">
    <property type="term" value="F:heme binding"/>
    <property type="evidence" value="ECO:0007669"/>
    <property type="project" value="InterPro"/>
</dbReference>
<dbReference type="AlphaFoldDB" id="A0A8U0A6Z3"/>
<dbReference type="Proteomes" id="UP000831768">
    <property type="component" value="Plasmid unnamed3"/>
</dbReference>
<dbReference type="EMBL" id="CP096022">
    <property type="protein sequence ID" value="UPM44961.1"/>
    <property type="molecule type" value="Genomic_DNA"/>
</dbReference>
<dbReference type="GO" id="GO:0004497">
    <property type="term" value="F:monooxygenase activity"/>
    <property type="evidence" value="ECO:0007669"/>
    <property type="project" value="InterPro"/>
</dbReference>
<dbReference type="GO" id="GO:0005506">
    <property type="term" value="F:iron ion binding"/>
    <property type="evidence" value="ECO:0007669"/>
    <property type="project" value="InterPro"/>
</dbReference>
<dbReference type="Gene3D" id="1.10.630.10">
    <property type="entry name" value="Cytochrome P450"/>
    <property type="match status" value="1"/>
</dbReference>
<keyword evidence="1" id="KW-0614">Plasmid</keyword>
<reference evidence="1" key="1">
    <citation type="submission" date="2022-04" db="EMBL/GenBank/DDBJ databases">
        <title>Halocatena sp. nov., isolated from a salt lake.</title>
        <authorList>
            <person name="Cui H.-L."/>
        </authorList>
    </citation>
    <scope>NUCLEOTIDE SEQUENCE</scope>
    <source>
        <strain evidence="1">AD-1</strain>
        <plasmid evidence="1">unnamed3</plasmid>
    </source>
</reference>
<gene>
    <name evidence="1" type="ORF">MW046_18040</name>
</gene>
<dbReference type="RefSeq" id="WP_247995615.1">
    <property type="nucleotide sequence ID" value="NZ_CP096022.1"/>
</dbReference>
<dbReference type="KEGG" id="haad:MW046_18040"/>